<evidence type="ECO:0000256" key="1">
    <source>
        <dbReference type="ARBA" id="ARBA00021390"/>
    </source>
</evidence>
<dbReference type="InterPro" id="IPR050313">
    <property type="entry name" value="Carb_Metab_HTH_regulators"/>
</dbReference>
<keyword evidence="2" id="KW-0678">Repressor</keyword>
<dbReference type="Gene3D" id="1.10.10.10">
    <property type="entry name" value="Winged helix-like DNA-binding domain superfamily/Winged helix DNA-binding domain"/>
    <property type="match status" value="1"/>
</dbReference>
<proteinExistence type="predicted"/>
<dbReference type="PANTHER" id="PTHR30363">
    <property type="entry name" value="HTH-TYPE TRANSCRIPTIONAL REGULATOR SRLR-RELATED"/>
    <property type="match status" value="1"/>
</dbReference>
<dbReference type="SUPFAM" id="SSF46785">
    <property type="entry name" value="Winged helix' DNA-binding domain"/>
    <property type="match status" value="1"/>
</dbReference>
<evidence type="ECO:0000256" key="3">
    <source>
        <dbReference type="ARBA" id="ARBA00023015"/>
    </source>
</evidence>
<dbReference type="PROSITE" id="PS51000">
    <property type="entry name" value="HTH_DEOR_2"/>
    <property type="match status" value="1"/>
</dbReference>
<dbReference type="InterPro" id="IPR036390">
    <property type="entry name" value="WH_DNA-bd_sf"/>
</dbReference>
<evidence type="ECO:0000256" key="4">
    <source>
        <dbReference type="ARBA" id="ARBA00023163"/>
    </source>
</evidence>
<dbReference type="PANTHER" id="PTHR30363:SF4">
    <property type="entry name" value="GLYCEROL-3-PHOSPHATE REGULON REPRESSOR"/>
    <property type="match status" value="1"/>
</dbReference>
<feature type="domain" description="HTH deoR-type" evidence="6">
    <location>
        <begin position="15"/>
        <end position="70"/>
    </location>
</feature>
<dbReference type="GO" id="GO:0003700">
    <property type="term" value="F:DNA-binding transcription factor activity"/>
    <property type="evidence" value="ECO:0007669"/>
    <property type="project" value="InterPro"/>
</dbReference>
<protein>
    <recommendedName>
        <fullName evidence="1">Lactose phosphotransferase system repressor</fullName>
    </recommendedName>
</protein>
<dbReference type="KEGG" id="sapp:SAC06_06320"/>
<sequence length="267" mass="28419">MSKATSGGRGTLEAQRSRQEAVARLVLDSGSLPVEVLAKTMGVSTMTIYRDVATLEEQGLVTLLKGSVFALASTLNEASAEFRMGENSAIKERFALAVDPLIPVRATVMLDDSTSAIYAVVQLAGQRPLNVITNSLLAARQLEPLPDVQLQIIGGEYQKWAQASVGSAALKQIRDLHADICIVSTSGIAAGGCFHPYRELADVKQAMLAASESKMLLADGSKFSRRSVHRFADLADFDYLVTDESAPAEALAELRGLPGQLITVAAD</sequence>
<dbReference type="RefSeq" id="WP_350257470.1">
    <property type="nucleotide sequence ID" value="NZ_CP138335.1"/>
</dbReference>
<dbReference type="SUPFAM" id="SSF100950">
    <property type="entry name" value="NagB/RpiA/CoA transferase-like"/>
    <property type="match status" value="1"/>
</dbReference>
<dbReference type="Pfam" id="PF00455">
    <property type="entry name" value="DeoRC"/>
    <property type="match status" value="1"/>
</dbReference>
<dbReference type="SMART" id="SM00420">
    <property type="entry name" value="HTH_DEOR"/>
    <property type="match status" value="1"/>
</dbReference>
<evidence type="ECO:0000259" key="6">
    <source>
        <dbReference type="PROSITE" id="PS51000"/>
    </source>
</evidence>
<dbReference type="InterPro" id="IPR037171">
    <property type="entry name" value="NagB/RpiA_transferase-like"/>
</dbReference>
<evidence type="ECO:0000256" key="5">
    <source>
        <dbReference type="ARBA" id="ARBA00024937"/>
    </source>
</evidence>
<dbReference type="AlphaFoldDB" id="A0AAU7V4U1"/>
<dbReference type="InterPro" id="IPR036388">
    <property type="entry name" value="WH-like_DNA-bd_sf"/>
</dbReference>
<accession>A0AAU7V4U1</accession>
<evidence type="ECO:0000256" key="2">
    <source>
        <dbReference type="ARBA" id="ARBA00022491"/>
    </source>
</evidence>
<keyword evidence="4" id="KW-0804">Transcription</keyword>
<dbReference type="GO" id="GO:0003677">
    <property type="term" value="F:DNA binding"/>
    <property type="evidence" value="ECO:0007669"/>
    <property type="project" value="UniProtKB-KW"/>
</dbReference>
<dbReference type="InterPro" id="IPR014036">
    <property type="entry name" value="DeoR-like_C"/>
</dbReference>
<dbReference type="SMART" id="SM01134">
    <property type="entry name" value="DeoRC"/>
    <property type="match status" value="1"/>
</dbReference>
<comment type="function">
    <text evidence="5">Repressor of the lactose catabolism operon. Galactose-6-phosphate is the inducer.</text>
</comment>
<keyword evidence="7" id="KW-0238">DNA-binding</keyword>
<dbReference type="Pfam" id="PF08220">
    <property type="entry name" value="HTH_DeoR"/>
    <property type="match status" value="1"/>
</dbReference>
<dbReference type="EMBL" id="CP138335">
    <property type="protein sequence ID" value="XBW07264.1"/>
    <property type="molecule type" value="Genomic_DNA"/>
</dbReference>
<keyword evidence="3" id="KW-0805">Transcription regulation</keyword>
<organism evidence="7">
    <name type="scientific">Scrofimicrobium appendicitidis</name>
    <dbReference type="NCBI Taxonomy" id="3079930"/>
    <lineage>
        <taxon>Bacteria</taxon>
        <taxon>Bacillati</taxon>
        <taxon>Actinomycetota</taxon>
        <taxon>Actinomycetes</taxon>
        <taxon>Actinomycetales</taxon>
        <taxon>Actinomycetaceae</taxon>
        <taxon>Scrofimicrobium</taxon>
    </lineage>
</organism>
<dbReference type="InterPro" id="IPR001034">
    <property type="entry name" value="DeoR_HTH"/>
</dbReference>
<reference evidence="7" key="1">
    <citation type="submission" date="2023-11" db="EMBL/GenBank/DDBJ databases">
        <title>Scrofimicrobium hongkongense sp. nov., isolated from a patient with peritonitis.</title>
        <authorList>
            <person name="Lao H.Y."/>
            <person name="Wong A.Y.P."/>
            <person name="Ng T.L."/>
            <person name="Wong R.Y.L."/>
            <person name="Yau M.C.Y."/>
            <person name="Lam J.Y.W."/>
            <person name="Siu G.K.H."/>
        </authorList>
    </citation>
    <scope>NUCLEOTIDE SEQUENCE</scope>
    <source>
        <strain evidence="7">R131</strain>
    </source>
</reference>
<gene>
    <name evidence="7" type="ORF">SAC06_06320</name>
</gene>
<evidence type="ECO:0000313" key="7">
    <source>
        <dbReference type="EMBL" id="XBW07264.1"/>
    </source>
</evidence>
<name>A0AAU7V4U1_9ACTO</name>